<accession>A0A1I3JTH4</accession>
<reference evidence="2 3" key="1">
    <citation type="submission" date="2016-10" db="EMBL/GenBank/DDBJ databases">
        <authorList>
            <person name="de Groot N.N."/>
        </authorList>
    </citation>
    <scope>NUCLEOTIDE SEQUENCE [LARGE SCALE GENOMIC DNA]</scope>
    <source>
        <strain evidence="2 3">CGMCC 1.11030</strain>
    </source>
</reference>
<dbReference type="InterPro" id="IPR023614">
    <property type="entry name" value="Porin_dom_sf"/>
</dbReference>
<dbReference type="STRING" id="1114924.SAMN05216258_108143"/>
<gene>
    <name evidence="2" type="ORF">SAMN05216258_108143</name>
</gene>
<evidence type="ECO:0000256" key="1">
    <source>
        <dbReference type="SAM" id="MobiDB-lite"/>
    </source>
</evidence>
<feature type="compositionally biased region" description="Basic and acidic residues" evidence="1">
    <location>
        <begin position="28"/>
        <end position="45"/>
    </location>
</feature>
<dbReference type="EMBL" id="FOQH01000008">
    <property type="protein sequence ID" value="SFI63390.1"/>
    <property type="molecule type" value="Genomic_DNA"/>
</dbReference>
<dbReference type="SUPFAM" id="SSF56935">
    <property type="entry name" value="Porins"/>
    <property type="match status" value="1"/>
</dbReference>
<name>A0A1I3JTH4_9RHOB</name>
<proteinExistence type="predicted"/>
<feature type="region of interest" description="Disordered" evidence="1">
    <location>
        <begin position="1"/>
        <end position="47"/>
    </location>
</feature>
<evidence type="ECO:0000313" key="3">
    <source>
        <dbReference type="Proteomes" id="UP000199377"/>
    </source>
</evidence>
<organism evidence="2 3">
    <name type="scientific">Albimonas pacifica</name>
    <dbReference type="NCBI Taxonomy" id="1114924"/>
    <lineage>
        <taxon>Bacteria</taxon>
        <taxon>Pseudomonadati</taxon>
        <taxon>Pseudomonadota</taxon>
        <taxon>Alphaproteobacteria</taxon>
        <taxon>Rhodobacterales</taxon>
        <taxon>Paracoccaceae</taxon>
        <taxon>Albimonas</taxon>
    </lineage>
</organism>
<keyword evidence="3" id="KW-1185">Reference proteome</keyword>
<sequence length="434" mass="46647">MSQRSHARRGDKGTLPRTDPVAVQGRLALERGRVLPRGPRPDERPPYACPPSLARAALAPGLALALAGPAAAQTIPELEWPLLGGTLELYGQINRGVLVYDDGRQTEVYPFVDAANSNSRIGLRFEKDFRTWSFENVYEIGYDPYSTGRVNVVDDSISDQEWQLQKSNIRRIDFIFHFAQFGDLSVGQGGMATDGVAERDLSGTGLVASSALADSASGQLFRFTGAGGPGSISGVSVGDAFANFDGSRRVRVRYDTPRFAGFGVSASYGRDLLNDSRAVREQNLFDASLSYVGGFGDFALQGATGMALRDDNDARYLASATTLHKPTGLNLTLAGGLTEGEASFVYTKVGITRDLVSWGSTSFSVDYYTGDDVNLDAGAGITSSSSDSYGLAVVQKIDAANLEVYATYRNYDYSDNSADYSDGDAVFTGVRFRF</sequence>
<dbReference type="AlphaFoldDB" id="A0A1I3JTH4"/>
<dbReference type="Gene3D" id="2.40.160.10">
    <property type="entry name" value="Porin"/>
    <property type="match status" value="1"/>
</dbReference>
<dbReference type="Proteomes" id="UP000199377">
    <property type="component" value="Unassembled WGS sequence"/>
</dbReference>
<evidence type="ECO:0000313" key="2">
    <source>
        <dbReference type="EMBL" id="SFI63390.1"/>
    </source>
</evidence>
<protein>
    <recommendedName>
        <fullName evidence="4">Porin</fullName>
    </recommendedName>
</protein>
<evidence type="ECO:0008006" key="4">
    <source>
        <dbReference type="Google" id="ProtNLM"/>
    </source>
</evidence>